<protein>
    <submittedName>
        <fullName evidence="6">IclR family transcriptional regulator</fullName>
    </submittedName>
</protein>
<feature type="domain" description="HTH iclR-type" evidence="4">
    <location>
        <begin position="8"/>
        <end position="69"/>
    </location>
</feature>
<evidence type="ECO:0000256" key="2">
    <source>
        <dbReference type="ARBA" id="ARBA00023125"/>
    </source>
</evidence>
<dbReference type="PROSITE" id="PS51078">
    <property type="entry name" value="ICLR_ED"/>
    <property type="match status" value="1"/>
</dbReference>
<evidence type="ECO:0000259" key="4">
    <source>
        <dbReference type="PROSITE" id="PS51077"/>
    </source>
</evidence>
<dbReference type="SMART" id="SM00346">
    <property type="entry name" value="HTH_ICLR"/>
    <property type="match status" value="1"/>
</dbReference>
<dbReference type="SUPFAM" id="SSF46785">
    <property type="entry name" value="Winged helix' DNA-binding domain"/>
    <property type="match status" value="1"/>
</dbReference>
<dbReference type="InterPro" id="IPR029016">
    <property type="entry name" value="GAF-like_dom_sf"/>
</dbReference>
<dbReference type="Pfam" id="PF09339">
    <property type="entry name" value="HTH_IclR"/>
    <property type="match status" value="1"/>
</dbReference>
<proteinExistence type="predicted"/>
<keyword evidence="3" id="KW-0804">Transcription</keyword>
<dbReference type="InterPro" id="IPR005471">
    <property type="entry name" value="Tscrpt_reg_IclR_N"/>
</dbReference>
<evidence type="ECO:0000256" key="3">
    <source>
        <dbReference type="ARBA" id="ARBA00023163"/>
    </source>
</evidence>
<evidence type="ECO:0000313" key="7">
    <source>
        <dbReference type="Proteomes" id="UP001596183"/>
    </source>
</evidence>
<dbReference type="PANTHER" id="PTHR30136">
    <property type="entry name" value="HELIX-TURN-HELIX TRANSCRIPTIONAL REGULATOR, ICLR FAMILY"/>
    <property type="match status" value="1"/>
</dbReference>
<dbReference type="PROSITE" id="PS51077">
    <property type="entry name" value="HTH_ICLR"/>
    <property type="match status" value="1"/>
</dbReference>
<evidence type="ECO:0000313" key="6">
    <source>
        <dbReference type="EMBL" id="MFC5668710.1"/>
    </source>
</evidence>
<feature type="domain" description="IclR-ED" evidence="5">
    <location>
        <begin position="70"/>
        <end position="249"/>
    </location>
</feature>
<evidence type="ECO:0000256" key="1">
    <source>
        <dbReference type="ARBA" id="ARBA00023015"/>
    </source>
</evidence>
<dbReference type="InterPro" id="IPR036390">
    <property type="entry name" value="WH_DNA-bd_sf"/>
</dbReference>
<sequence length="259" mass="27241">MSAAGPGESVLTRAVRILEAFSQDEPALPVSEIARRAGLHVATASRLIAELVAHGLLVRDEQRLVRVGVRLWELASRASPALTLRERAMPFLEGVHDVVGHHVQLAVRDGEEVLFVERLSTPGSVVNYTRIAGRLPLHASSSGLVLLAHAPAMLREQVVEAGPLHAYTTATPAVPGRLRAQLAAIRRDGYAYCPGFVHEDALGIAAPVRDGTGDVVAAVGVVVPNDAAARTHLPVVRTAARGISRALGARPADAQGRGG</sequence>
<dbReference type="RefSeq" id="WP_381204329.1">
    <property type="nucleotide sequence ID" value="NZ_JBHSPC010000003.1"/>
</dbReference>
<dbReference type="InterPro" id="IPR050707">
    <property type="entry name" value="HTH_MetabolicPath_Reg"/>
</dbReference>
<comment type="caution">
    <text evidence="6">The sequence shown here is derived from an EMBL/GenBank/DDBJ whole genome shotgun (WGS) entry which is preliminary data.</text>
</comment>
<keyword evidence="7" id="KW-1185">Reference proteome</keyword>
<reference evidence="7" key="1">
    <citation type="journal article" date="2019" name="Int. J. Syst. Evol. Microbiol.">
        <title>The Global Catalogue of Microorganisms (GCM) 10K type strain sequencing project: providing services to taxonomists for standard genome sequencing and annotation.</title>
        <authorList>
            <consortium name="The Broad Institute Genomics Platform"/>
            <consortium name="The Broad Institute Genome Sequencing Center for Infectious Disease"/>
            <person name="Wu L."/>
            <person name="Ma J."/>
        </authorList>
    </citation>
    <scope>NUCLEOTIDE SEQUENCE [LARGE SCALE GENOMIC DNA]</scope>
    <source>
        <strain evidence="7">JCM 13852</strain>
    </source>
</reference>
<dbReference type="Gene3D" id="1.10.10.10">
    <property type="entry name" value="Winged helix-like DNA-binding domain superfamily/Winged helix DNA-binding domain"/>
    <property type="match status" value="1"/>
</dbReference>
<keyword evidence="1" id="KW-0805">Transcription regulation</keyword>
<dbReference type="Gene3D" id="3.30.450.40">
    <property type="match status" value="1"/>
</dbReference>
<name>A0ABW0XKP3_9ACTN</name>
<dbReference type="InterPro" id="IPR014757">
    <property type="entry name" value="Tscrpt_reg_IclR_C"/>
</dbReference>
<dbReference type="PANTHER" id="PTHR30136:SF24">
    <property type="entry name" value="HTH-TYPE TRANSCRIPTIONAL REPRESSOR ALLR"/>
    <property type="match status" value="1"/>
</dbReference>
<organism evidence="6 7">
    <name type="scientific">Streptomyces incanus</name>
    <dbReference type="NCBI Taxonomy" id="887453"/>
    <lineage>
        <taxon>Bacteria</taxon>
        <taxon>Bacillati</taxon>
        <taxon>Actinomycetota</taxon>
        <taxon>Actinomycetes</taxon>
        <taxon>Kitasatosporales</taxon>
        <taxon>Streptomycetaceae</taxon>
        <taxon>Streptomyces</taxon>
    </lineage>
</organism>
<dbReference type="Proteomes" id="UP001596183">
    <property type="component" value="Unassembled WGS sequence"/>
</dbReference>
<dbReference type="InterPro" id="IPR036388">
    <property type="entry name" value="WH-like_DNA-bd_sf"/>
</dbReference>
<evidence type="ECO:0000259" key="5">
    <source>
        <dbReference type="PROSITE" id="PS51078"/>
    </source>
</evidence>
<keyword evidence="2" id="KW-0238">DNA-binding</keyword>
<dbReference type="SUPFAM" id="SSF55781">
    <property type="entry name" value="GAF domain-like"/>
    <property type="match status" value="1"/>
</dbReference>
<dbReference type="Pfam" id="PF01614">
    <property type="entry name" value="IclR_C"/>
    <property type="match status" value="1"/>
</dbReference>
<dbReference type="EMBL" id="JBHSPC010000003">
    <property type="protein sequence ID" value="MFC5668710.1"/>
    <property type="molecule type" value="Genomic_DNA"/>
</dbReference>
<gene>
    <name evidence="6" type="ORF">ACFP2V_00825</name>
</gene>
<accession>A0ABW0XKP3</accession>